<evidence type="ECO:0000256" key="2">
    <source>
        <dbReference type="PIRNR" id="PIRNR036893"/>
    </source>
</evidence>
<dbReference type="InterPro" id="IPR022271">
    <property type="entry name" value="Lipocalin_ApoD"/>
</dbReference>
<dbReference type="PANTHER" id="PTHR10612:SF34">
    <property type="entry name" value="APOLIPOPROTEIN D"/>
    <property type="match status" value="1"/>
</dbReference>
<feature type="signal peptide" evidence="2">
    <location>
        <begin position="1"/>
        <end position="32"/>
    </location>
</feature>
<dbReference type="KEGG" id="gbr:Gbro_0488"/>
<evidence type="ECO:0000259" key="3">
    <source>
        <dbReference type="Pfam" id="PF08212"/>
    </source>
</evidence>
<dbReference type="CDD" id="cd19438">
    <property type="entry name" value="lipocalin_Blc-like"/>
    <property type="match status" value="1"/>
</dbReference>
<feature type="domain" description="Lipocalin/cytosolic fatty-acid binding" evidence="3">
    <location>
        <begin position="41"/>
        <end position="189"/>
    </location>
</feature>
<keyword evidence="5" id="KW-1185">Reference proteome</keyword>
<dbReference type="InterPro" id="IPR012674">
    <property type="entry name" value="Calycin"/>
</dbReference>
<comment type="similarity">
    <text evidence="1 2">Belongs to the calycin superfamily. Lipocalin family.</text>
</comment>
<organism evidence="4 5">
    <name type="scientific">Gordonia bronchialis (strain ATCC 25592 / DSM 43247 / BCRC 13721 / JCM 3198 / KCTC 3076 / NBRC 16047 / NCTC 10667)</name>
    <name type="common">Rhodococcus bronchialis</name>
    <dbReference type="NCBI Taxonomy" id="526226"/>
    <lineage>
        <taxon>Bacteria</taxon>
        <taxon>Bacillati</taxon>
        <taxon>Actinomycetota</taxon>
        <taxon>Actinomycetes</taxon>
        <taxon>Mycobacteriales</taxon>
        <taxon>Gordoniaceae</taxon>
        <taxon>Gordonia</taxon>
    </lineage>
</organism>
<dbReference type="PANTHER" id="PTHR10612">
    <property type="entry name" value="APOLIPOPROTEIN D"/>
    <property type="match status" value="1"/>
</dbReference>
<dbReference type="PIRSF" id="PIRSF036893">
    <property type="entry name" value="Lipocalin_ApoD"/>
    <property type="match status" value="1"/>
</dbReference>
<proteinExistence type="inferred from homology"/>
<reference evidence="5" key="1">
    <citation type="submission" date="2009-10" db="EMBL/GenBank/DDBJ databases">
        <title>The complete chromosome of Gordonia bronchialis DSM 43247.</title>
        <authorList>
            <consortium name="US DOE Joint Genome Institute (JGI-PGF)"/>
            <person name="Lucas S."/>
            <person name="Copeland A."/>
            <person name="Lapidus A."/>
            <person name="Glavina del Rio T."/>
            <person name="Dalin E."/>
            <person name="Tice H."/>
            <person name="Bruce D."/>
            <person name="Goodwin L."/>
            <person name="Pitluck S."/>
            <person name="Kyrpides N."/>
            <person name="Mavromatis K."/>
            <person name="Ivanova N."/>
            <person name="Ovchinnikova G."/>
            <person name="Saunders E."/>
            <person name="Brettin T."/>
            <person name="Detter J.C."/>
            <person name="Han C."/>
            <person name="Larimer F."/>
            <person name="Land M."/>
            <person name="Hauser L."/>
            <person name="Markowitz V."/>
            <person name="Cheng J.-F."/>
            <person name="Hugenholtz P."/>
            <person name="Woyke T."/>
            <person name="Wu D."/>
            <person name="Jando M."/>
            <person name="Schneider S."/>
            <person name="Goeker M."/>
            <person name="Klenk H.-P."/>
            <person name="Eisen J.A."/>
        </authorList>
    </citation>
    <scope>NUCLEOTIDE SEQUENCE [LARGE SCALE GENOMIC DNA]</scope>
    <source>
        <strain evidence="5">ATCC 25592 / DSM 43247 / BCRC 13721 / JCM 3198 / KCTC 3076 / NBRC 16047 / NCTC 10667</strain>
    </source>
</reference>
<dbReference type="InterPro" id="IPR047202">
    <property type="entry name" value="Lipocalin_Blc-like_dom"/>
</dbReference>
<sequence>MLRAPLTRSIIAAFVAVLTGLGLLAGTSAANAAPLKPVPSLDVQRYLGTWWQLATVPSFFGIRCARDTNATYTLINKTTIGVNNKCTSPFGQIDGVKGKATVVDTTTNAQLSVRFPFTPNSIDPGGRPNYIVAWLQEGRTPTAPYRYAIVGDPTRSSGFLLSRDKVVPTSELRRLRGEIERVGYNSCTFLISPTTGGRSDYSPLCTV</sequence>
<dbReference type="OrthoDB" id="594739at2"/>
<dbReference type="RefSeq" id="WP_012832407.1">
    <property type="nucleotide sequence ID" value="NC_013441.1"/>
</dbReference>
<dbReference type="PROSITE" id="PS00213">
    <property type="entry name" value="LIPOCALIN"/>
    <property type="match status" value="1"/>
</dbReference>
<dbReference type="EMBL" id="CP001802">
    <property type="protein sequence ID" value="ACY19818.1"/>
    <property type="molecule type" value="Genomic_DNA"/>
</dbReference>
<accession>D0LDJ8</accession>
<dbReference type="STRING" id="526226.Gbro_0488"/>
<dbReference type="Pfam" id="PF08212">
    <property type="entry name" value="Lipocalin_2"/>
    <property type="match status" value="1"/>
</dbReference>
<dbReference type="SUPFAM" id="SSF50814">
    <property type="entry name" value="Lipocalins"/>
    <property type="match status" value="1"/>
</dbReference>
<dbReference type="eggNOG" id="COG3040">
    <property type="taxonomic scope" value="Bacteria"/>
</dbReference>
<evidence type="ECO:0000313" key="5">
    <source>
        <dbReference type="Proteomes" id="UP000001219"/>
    </source>
</evidence>
<dbReference type="Gene3D" id="2.40.128.20">
    <property type="match status" value="1"/>
</dbReference>
<dbReference type="InterPro" id="IPR022272">
    <property type="entry name" value="Lipocalin_CS"/>
</dbReference>
<dbReference type="AlphaFoldDB" id="D0LDJ8"/>
<feature type="chain" id="PRO_5013433599" evidence="2">
    <location>
        <begin position="33"/>
        <end position="207"/>
    </location>
</feature>
<keyword evidence="2" id="KW-0732">Signal</keyword>
<evidence type="ECO:0000313" key="4">
    <source>
        <dbReference type="EMBL" id="ACY19818.1"/>
    </source>
</evidence>
<dbReference type="Proteomes" id="UP000001219">
    <property type="component" value="Chromosome"/>
</dbReference>
<protein>
    <submittedName>
        <fullName evidence="4">Lipocalin family protein</fullName>
    </submittedName>
</protein>
<reference evidence="4 5" key="2">
    <citation type="journal article" date="2010" name="Stand. Genomic Sci.">
        <title>Complete genome sequence of Gordonia bronchialis type strain (3410).</title>
        <authorList>
            <person name="Ivanova N."/>
            <person name="Sikorski J."/>
            <person name="Jando M."/>
            <person name="Lapidus A."/>
            <person name="Nolan M."/>
            <person name="Lucas S."/>
            <person name="Del Rio T.G."/>
            <person name="Tice H."/>
            <person name="Copeland A."/>
            <person name="Cheng J.F."/>
            <person name="Chen F."/>
            <person name="Bruce D."/>
            <person name="Goodwin L."/>
            <person name="Pitluck S."/>
            <person name="Mavromatis K."/>
            <person name="Ovchinnikova G."/>
            <person name="Pati A."/>
            <person name="Chen A."/>
            <person name="Palaniappan K."/>
            <person name="Land M."/>
            <person name="Hauser L."/>
            <person name="Chang Y.J."/>
            <person name="Jeffries C.D."/>
            <person name="Chain P."/>
            <person name="Saunders E."/>
            <person name="Han C."/>
            <person name="Detter J.C."/>
            <person name="Brettin T."/>
            <person name="Rohde M."/>
            <person name="Goker M."/>
            <person name="Bristow J."/>
            <person name="Eisen J.A."/>
            <person name="Markowitz V."/>
            <person name="Hugenholtz P."/>
            <person name="Klenk H.P."/>
            <person name="Kyrpides N.C."/>
        </authorList>
    </citation>
    <scope>NUCLEOTIDE SEQUENCE [LARGE SCALE GENOMIC DNA]</scope>
    <source>
        <strain evidence="5">ATCC 25592 / DSM 43247 / BCRC 13721 / JCM 3198 / KCTC 3076 / NBRC 16047 / NCTC 10667</strain>
    </source>
</reference>
<evidence type="ECO:0000256" key="1">
    <source>
        <dbReference type="ARBA" id="ARBA00006889"/>
    </source>
</evidence>
<gene>
    <name evidence="4" type="ordered locus">Gbro_0488</name>
</gene>
<dbReference type="InterPro" id="IPR000566">
    <property type="entry name" value="Lipocln_cytosolic_FA-bd_dom"/>
</dbReference>
<name>D0LDJ8_GORB4</name>
<dbReference type="HOGENOM" id="CLU_068449_1_1_11"/>
<dbReference type="GO" id="GO:0006950">
    <property type="term" value="P:response to stress"/>
    <property type="evidence" value="ECO:0007669"/>
    <property type="project" value="UniProtKB-ARBA"/>
</dbReference>